<dbReference type="InterPro" id="IPR009056">
    <property type="entry name" value="Cyt_c-like_dom"/>
</dbReference>
<evidence type="ECO:0000313" key="8">
    <source>
        <dbReference type="Proteomes" id="UP001596043"/>
    </source>
</evidence>
<dbReference type="Proteomes" id="UP001596043">
    <property type="component" value="Unassembled WGS sequence"/>
</dbReference>
<proteinExistence type="predicted"/>
<organism evidence="7 8">
    <name type="scientific">Dokdonia ponticola</name>
    <dbReference type="NCBI Taxonomy" id="2041041"/>
    <lineage>
        <taxon>Bacteria</taxon>
        <taxon>Pseudomonadati</taxon>
        <taxon>Bacteroidota</taxon>
        <taxon>Flavobacteriia</taxon>
        <taxon>Flavobacteriales</taxon>
        <taxon>Flavobacteriaceae</taxon>
        <taxon>Dokdonia</taxon>
    </lineage>
</organism>
<protein>
    <submittedName>
        <fullName evidence="7">DUF3365 domain-containing protein</fullName>
    </submittedName>
</protein>
<evidence type="ECO:0000256" key="2">
    <source>
        <dbReference type="ARBA" id="ARBA00022723"/>
    </source>
</evidence>
<evidence type="ECO:0000256" key="4">
    <source>
        <dbReference type="PROSITE-ProRule" id="PRU00433"/>
    </source>
</evidence>
<dbReference type="InterPro" id="IPR036909">
    <property type="entry name" value="Cyt_c-like_dom_sf"/>
</dbReference>
<dbReference type="RefSeq" id="WP_379976947.1">
    <property type="nucleotide sequence ID" value="NZ_JBHSFV010000001.1"/>
</dbReference>
<dbReference type="EMBL" id="JBHSFV010000001">
    <property type="protein sequence ID" value="MFC4632743.1"/>
    <property type="molecule type" value="Genomic_DNA"/>
</dbReference>
<evidence type="ECO:0000256" key="5">
    <source>
        <dbReference type="SAM" id="MobiDB-lite"/>
    </source>
</evidence>
<feature type="domain" description="Cytochrome c" evidence="6">
    <location>
        <begin position="43"/>
        <end position="140"/>
    </location>
</feature>
<accession>A0ABV9HS98</accession>
<keyword evidence="1 4" id="KW-0349">Heme</keyword>
<dbReference type="PROSITE" id="PS51007">
    <property type="entry name" value="CYTC"/>
    <property type="match status" value="1"/>
</dbReference>
<reference evidence="8" key="1">
    <citation type="journal article" date="2019" name="Int. J. Syst. Evol. Microbiol.">
        <title>The Global Catalogue of Microorganisms (GCM) 10K type strain sequencing project: providing services to taxonomists for standard genome sequencing and annotation.</title>
        <authorList>
            <consortium name="The Broad Institute Genomics Platform"/>
            <consortium name="The Broad Institute Genome Sequencing Center for Infectious Disease"/>
            <person name="Wu L."/>
            <person name="Ma J."/>
        </authorList>
    </citation>
    <scope>NUCLEOTIDE SEQUENCE [LARGE SCALE GENOMIC DNA]</scope>
    <source>
        <strain evidence="8">YJ-61-S</strain>
    </source>
</reference>
<dbReference type="PROSITE" id="PS51257">
    <property type="entry name" value="PROKAR_LIPOPROTEIN"/>
    <property type="match status" value="1"/>
</dbReference>
<keyword evidence="2 4" id="KW-0479">Metal-binding</keyword>
<evidence type="ECO:0000259" key="6">
    <source>
        <dbReference type="PROSITE" id="PS51007"/>
    </source>
</evidence>
<name>A0ABV9HS98_9FLAO</name>
<feature type="region of interest" description="Disordered" evidence="5">
    <location>
        <begin position="156"/>
        <end position="188"/>
    </location>
</feature>
<sequence>MKKYTSLIPISFILLLLISCNDSKKSNYSNQTDIEVKTTTYSPSNHPGKKLMESKCYVCHNPSTDHEGRIAPPMVAIKSHYLNDDTTKEEFTNAIWSFVKQPSKEKAKMKGAVKRFNVMPYQPFSEEDIKLISEYMYNYKIEEPEWFKKHIEEESNGKMKHRNDGKKDAGSASAKAKTPEDRGQEYALNTKKELGKNLMTTIQKKGTLEAVTFCNKQAFPITDSMAVAQNATIRRVSDKPRNPENQANAKELGIIERFKKAIASNEQYKPVTEIENGEIQFYAPITTNSMCLQCHGSPEENIDPKVLTTITNLYPEDKAIGYGVNEVRGIWSITYKQ</sequence>
<gene>
    <name evidence="7" type="ORF">ACFO3O_02430</name>
</gene>
<feature type="compositionally biased region" description="Basic and acidic residues" evidence="5">
    <location>
        <begin position="177"/>
        <end position="188"/>
    </location>
</feature>
<keyword evidence="3 4" id="KW-0408">Iron</keyword>
<dbReference type="Gene3D" id="1.10.760.10">
    <property type="entry name" value="Cytochrome c-like domain"/>
    <property type="match status" value="1"/>
</dbReference>
<evidence type="ECO:0000313" key="7">
    <source>
        <dbReference type="EMBL" id="MFC4632743.1"/>
    </source>
</evidence>
<dbReference type="SUPFAM" id="SSF46626">
    <property type="entry name" value="Cytochrome c"/>
    <property type="match status" value="1"/>
</dbReference>
<dbReference type="InterPro" id="IPR021796">
    <property type="entry name" value="Tll0287-like_dom"/>
</dbReference>
<evidence type="ECO:0000256" key="3">
    <source>
        <dbReference type="ARBA" id="ARBA00023004"/>
    </source>
</evidence>
<dbReference type="Pfam" id="PF11845">
    <property type="entry name" value="Tll0287-like"/>
    <property type="match status" value="1"/>
</dbReference>
<comment type="caution">
    <text evidence="7">The sequence shown here is derived from an EMBL/GenBank/DDBJ whole genome shotgun (WGS) entry which is preliminary data.</text>
</comment>
<evidence type="ECO:0000256" key="1">
    <source>
        <dbReference type="ARBA" id="ARBA00022617"/>
    </source>
</evidence>
<keyword evidence="8" id="KW-1185">Reference proteome</keyword>